<evidence type="ECO:0000259" key="3">
    <source>
        <dbReference type="PROSITE" id="PS51186"/>
    </source>
</evidence>
<dbReference type="InterPro" id="IPR016181">
    <property type="entry name" value="Acyl_CoA_acyltransferase"/>
</dbReference>
<gene>
    <name evidence="4" type="ORF">SAMN05421869_12913</name>
</gene>
<keyword evidence="2" id="KW-0012">Acyltransferase</keyword>
<dbReference type="EMBL" id="FNDJ01000029">
    <property type="protein sequence ID" value="SDL67461.1"/>
    <property type="molecule type" value="Genomic_DNA"/>
</dbReference>
<organism evidence="4 5">
    <name type="scientific">Nonomuraea jiangxiensis</name>
    <dbReference type="NCBI Taxonomy" id="633440"/>
    <lineage>
        <taxon>Bacteria</taxon>
        <taxon>Bacillati</taxon>
        <taxon>Actinomycetota</taxon>
        <taxon>Actinomycetes</taxon>
        <taxon>Streptosporangiales</taxon>
        <taxon>Streptosporangiaceae</taxon>
        <taxon>Nonomuraea</taxon>
    </lineage>
</organism>
<dbReference type="CDD" id="cd04301">
    <property type="entry name" value="NAT_SF"/>
    <property type="match status" value="1"/>
</dbReference>
<dbReference type="Gene3D" id="3.40.630.30">
    <property type="match status" value="1"/>
</dbReference>
<dbReference type="PROSITE" id="PS51186">
    <property type="entry name" value="GNAT"/>
    <property type="match status" value="1"/>
</dbReference>
<name>A0A1G9M0G4_9ACTN</name>
<dbReference type="InterPro" id="IPR000182">
    <property type="entry name" value="GNAT_dom"/>
</dbReference>
<dbReference type="PANTHER" id="PTHR43877">
    <property type="entry name" value="AMINOALKYLPHOSPHONATE N-ACETYLTRANSFERASE-RELATED-RELATED"/>
    <property type="match status" value="1"/>
</dbReference>
<evidence type="ECO:0000313" key="5">
    <source>
        <dbReference type="Proteomes" id="UP000199202"/>
    </source>
</evidence>
<reference evidence="4 5" key="1">
    <citation type="submission" date="2016-10" db="EMBL/GenBank/DDBJ databases">
        <authorList>
            <person name="de Groot N.N."/>
        </authorList>
    </citation>
    <scope>NUCLEOTIDE SEQUENCE [LARGE SCALE GENOMIC DNA]</scope>
    <source>
        <strain evidence="4 5">CGMCC 4.6533</strain>
    </source>
</reference>
<keyword evidence="5" id="KW-1185">Reference proteome</keyword>
<feature type="domain" description="N-acetyltransferase" evidence="3">
    <location>
        <begin position="5"/>
        <end position="171"/>
    </location>
</feature>
<dbReference type="InterPro" id="IPR050832">
    <property type="entry name" value="Bact_Acetyltransf"/>
</dbReference>
<evidence type="ECO:0000256" key="2">
    <source>
        <dbReference type="ARBA" id="ARBA00023315"/>
    </source>
</evidence>
<evidence type="ECO:0000313" key="4">
    <source>
        <dbReference type="EMBL" id="SDL67461.1"/>
    </source>
</evidence>
<dbReference type="Pfam" id="PF13508">
    <property type="entry name" value="Acetyltransf_7"/>
    <property type="match status" value="1"/>
</dbReference>
<dbReference type="Proteomes" id="UP000199202">
    <property type="component" value="Unassembled WGS sequence"/>
</dbReference>
<proteinExistence type="predicted"/>
<dbReference type="SUPFAM" id="SSF55729">
    <property type="entry name" value="Acyl-CoA N-acyltransferases (Nat)"/>
    <property type="match status" value="1"/>
</dbReference>
<evidence type="ECO:0000256" key="1">
    <source>
        <dbReference type="ARBA" id="ARBA00022679"/>
    </source>
</evidence>
<sequence>MQGEVRVEPLPRETAADAAMMSMLTDLINEVYAAAEKGLWQGSAARTDPAELSRLTGAGEMFVARLDGRIVGCVRVRRLTDELSEFGMLTAAPETRGIGVGRALVRFAESHSRAQGRHTMRLELLMPRTWAHPSKEFLEGWYGRIGYRMVGMSEIEETYPDLAGLLATPCDFRVYQKDLRDQDG</sequence>
<dbReference type="AlphaFoldDB" id="A0A1G9M0G4"/>
<dbReference type="STRING" id="633440.SAMN05421869_12913"/>
<accession>A0A1G9M0G4</accession>
<dbReference type="GO" id="GO:0016747">
    <property type="term" value="F:acyltransferase activity, transferring groups other than amino-acyl groups"/>
    <property type="evidence" value="ECO:0007669"/>
    <property type="project" value="InterPro"/>
</dbReference>
<protein>
    <submittedName>
        <fullName evidence="4">Acetyltransferase (GNAT) domain-containing protein</fullName>
    </submittedName>
</protein>
<keyword evidence="1 4" id="KW-0808">Transferase</keyword>
<dbReference type="PANTHER" id="PTHR43877:SF2">
    <property type="entry name" value="AMINOALKYLPHOSPHONATE N-ACETYLTRANSFERASE-RELATED"/>
    <property type="match status" value="1"/>
</dbReference>